<feature type="transmembrane region" description="Helical" evidence="1">
    <location>
        <begin position="186"/>
        <end position="209"/>
    </location>
</feature>
<evidence type="ECO:0000313" key="3">
    <source>
        <dbReference type="EMBL" id="KRX00011.1"/>
    </source>
</evidence>
<dbReference type="InParanoid" id="A0A0V0QCX2"/>
<keyword evidence="1" id="KW-1133">Transmembrane helix</keyword>
<reference evidence="3 4" key="1">
    <citation type="journal article" date="2015" name="Sci. Rep.">
        <title>Genome of the facultative scuticociliatosis pathogen Pseudocohnilembus persalinus provides insight into its virulence through horizontal gene transfer.</title>
        <authorList>
            <person name="Xiong J."/>
            <person name="Wang G."/>
            <person name="Cheng J."/>
            <person name="Tian M."/>
            <person name="Pan X."/>
            <person name="Warren A."/>
            <person name="Jiang C."/>
            <person name="Yuan D."/>
            <person name="Miao W."/>
        </authorList>
    </citation>
    <scope>NUCLEOTIDE SEQUENCE [LARGE SCALE GENOMIC DNA]</scope>
    <source>
        <strain evidence="3">36N120E</strain>
    </source>
</reference>
<evidence type="ECO:0000256" key="1">
    <source>
        <dbReference type="SAM" id="Phobius"/>
    </source>
</evidence>
<organism evidence="3 4">
    <name type="scientific">Pseudocohnilembus persalinus</name>
    <name type="common">Ciliate</name>
    <dbReference type="NCBI Taxonomy" id="266149"/>
    <lineage>
        <taxon>Eukaryota</taxon>
        <taxon>Sar</taxon>
        <taxon>Alveolata</taxon>
        <taxon>Ciliophora</taxon>
        <taxon>Intramacronucleata</taxon>
        <taxon>Oligohymenophorea</taxon>
        <taxon>Scuticociliatia</taxon>
        <taxon>Philasterida</taxon>
        <taxon>Pseudocohnilembidae</taxon>
        <taxon>Pseudocohnilembus</taxon>
    </lineage>
</organism>
<sequence length="226" mass="25536">MKLTLVIYICVALLCVNAAQMPLFISGQNDVQVQTQEELINALSLKDKLVFLDIETPFNTDRVLSILRNGQNKMPSFMEKFGSQSFQSFLEYNSQQVINEVSSKLNKEVNEVSAQNDLSSLFESQENIKVVKCPLNLLKKIEELFKQEATFVMMFNQQQSHRKLQEADQEDGDNVNYISQMQSEGLLGLIVGFITFLVILTGTQCLMGIQVPLSFVPKHMVVGKES</sequence>
<accession>A0A0V0QCX2</accession>
<dbReference type="AlphaFoldDB" id="A0A0V0QCX2"/>
<protein>
    <submittedName>
        <fullName evidence="3">Uncharacterized protein</fullName>
    </submittedName>
</protein>
<name>A0A0V0QCX2_PSEPJ</name>
<feature type="chain" id="PRO_5006867406" evidence="2">
    <location>
        <begin position="19"/>
        <end position="226"/>
    </location>
</feature>
<dbReference type="EMBL" id="LDAU01000198">
    <property type="protein sequence ID" value="KRX00011.1"/>
    <property type="molecule type" value="Genomic_DNA"/>
</dbReference>
<keyword evidence="1" id="KW-0812">Transmembrane</keyword>
<proteinExistence type="predicted"/>
<keyword evidence="1" id="KW-0472">Membrane</keyword>
<feature type="signal peptide" evidence="2">
    <location>
        <begin position="1"/>
        <end position="18"/>
    </location>
</feature>
<evidence type="ECO:0000256" key="2">
    <source>
        <dbReference type="SAM" id="SignalP"/>
    </source>
</evidence>
<dbReference type="Proteomes" id="UP000054937">
    <property type="component" value="Unassembled WGS sequence"/>
</dbReference>
<keyword evidence="4" id="KW-1185">Reference proteome</keyword>
<gene>
    <name evidence="3" type="ORF">PPERSA_05513</name>
</gene>
<comment type="caution">
    <text evidence="3">The sequence shown here is derived from an EMBL/GenBank/DDBJ whole genome shotgun (WGS) entry which is preliminary data.</text>
</comment>
<evidence type="ECO:0000313" key="4">
    <source>
        <dbReference type="Proteomes" id="UP000054937"/>
    </source>
</evidence>
<keyword evidence="2" id="KW-0732">Signal</keyword>